<dbReference type="InterPro" id="IPR016197">
    <property type="entry name" value="Chromo-like_dom_sf"/>
</dbReference>
<evidence type="ECO:0000256" key="9">
    <source>
        <dbReference type="ARBA" id="ARBA00022932"/>
    </source>
</evidence>
<dbReference type="GO" id="GO:0006508">
    <property type="term" value="P:proteolysis"/>
    <property type="evidence" value="ECO:0007669"/>
    <property type="project" value="UniProtKB-KW"/>
</dbReference>
<dbReference type="InterPro" id="IPR041588">
    <property type="entry name" value="Integrase_H2C2"/>
</dbReference>
<dbReference type="Pfam" id="PF00665">
    <property type="entry name" value="rve"/>
    <property type="match status" value="1"/>
</dbReference>
<dbReference type="GO" id="GO:0004190">
    <property type="term" value="F:aspartic-type endopeptidase activity"/>
    <property type="evidence" value="ECO:0007669"/>
    <property type="project" value="UniProtKB-KW"/>
</dbReference>
<dbReference type="InterPro" id="IPR000953">
    <property type="entry name" value="Chromo/chromo_shadow_dom"/>
</dbReference>
<dbReference type="GO" id="GO:0003723">
    <property type="term" value="F:RNA binding"/>
    <property type="evidence" value="ECO:0007669"/>
    <property type="project" value="UniProtKB-KW"/>
</dbReference>
<keyword evidence="8" id="KW-0695">RNA-directed DNA polymerase</keyword>
<evidence type="ECO:0000313" key="15">
    <source>
        <dbReference type="Proteomes" id="UP000054988"/>
    </source>
</evidence>
<evidence type="ECO:0000256" key="4">
    <source>
        <dbReference type="ARBA" id="ARBA00022801"/>
    </source>
</evidence>
<keyword evidence="1" id="KW-0645">Protease</keyword>
<dbReference type="Gene3D" id="2.40.50.40">
    <property type="match status" value="1"/>
</dbReference>
<evidence type="ECO:0000256" key="6">
    <source>
        <dbReference type="ARBA" id="ARBA00022884"/>
    </source>
</evidence>
<dbReference type="InterPro" id="IPR056924">
    <property type="entry name" value="SH3_Tf2-1"/>
</dbReference>
<dbReference type="CDD" id="cd18972">
    <property type="entry name" value="CD_POL_like"/>
    <property type="match status" value="1"/>
</dbReference>
<evidence type="ECO:0000313" key="14">
    <source>
        <dbReference type="EMBL" id="KTB37495.1"/>
    </source>
</evidence>
<dbReference type="GO" id="GO:0046872">
    <property type="term" value="F:metal ion binding"/>
    <property type="evidence" value="ECO:0007669"/>
    <property type="project" value="UniProtKB-KW"/>
</dbReference>
<comment type="caution">
    <text evidence="14">The sequence shown here is derived from an EMBL/GenBank/DDBJ whole genome shotgun (WGS) entry which is preliminary data.</text>
</comment>
<sequence>MVQSDTLSRREDHIDREDNDNKDVVLLLAKLFINVVDLELQDKLKDQLGSDDFHKMALEALTTTGLPPIKSALSDWEINDSLIQYKGHIYIPDDVVLKQEIVCTIHEGQPFGHPGQFGMVDLVQWDYWWPGMAKFIKSFVDGCATCQQMKINTHPMRTSIQLIEGTPNVTPFQIITMDLVTDLPLLDGFDTIMVVVDHSSSKGAIFIPCTKKLDATQAAELLLRNVYKRYRLPDKIISDQDPQFAAMVFQETTRLLGIKHTMSTAYHPQSDGESERVNQEMEIYLRMFCSKEQTKWSSYLHMAEFTHNNRTHSVTRNSLFFMIIEYHPRPLPTAFKKTSVPSVEERLNRLQRLRGEVAAIMDIARRKMIKQEKRGLDKFEEGQKVWLEGRNLDFGYPNWKLSPKREGPFVIEQVMGPVTYKLKLPKQWRIHPVFHAGLLKLYKETEAYRRNFIEPPPDIVEGHEEFKIEAIIGHKPLQKPRRFLVLWKGFDSSHNEWKMKEELEHAMEIYLDYIIQNQL</sequence>
<keyword evidence="5" id="KW-0460">Magnesium</keyword>
<dbReference type="Gene3D" id="1.10.340.70">
    <property type="match status" value="1"/>
</dbReference>
<accession>A0A0W0FMF0</accession>
<keyword evidence="11" id="KW-0233">DNA recombination</keyword>
<dbReference type="Pfam" id="PF24626">
    <property type="entry name" value="SH3_Tf2-1"/>
    <property type="match status" value="1"/>
</dbReference>
<keyword evidence="9" id="KW-0808">Transferase</keyword>
<reference evidence="14 15" key="1">
    <citation type="submission" date="2015-12" db="EMBL/GenBank/DDBJ databases">
        <title>Draft genome sequence of Moniliophthora roreri, the causal agent of frosty pod rot of cacao.</title>
        <authorList>
            <person name="Aime M.C."/>
            <person name="Diaz-Valderrama J.R."/>
            <person name="Kijpornyongpan T."/>
            <person name="Phillips-Mora W."/>
        </authorList>
    </citation>
    <scope>NUCLEOTIDE SEQUENCE [LARGE SCALE GENOMIC DNA]</scope>
    <source>
        <strain evidence="14 15">MCA 2952</strain>
    </source>
</reference>
<evidence type="ECO:0000259" key="12">
    <source>
        <dbReference type="PROSITE" id="PS50013"/>
    </source>
</evidence>
<dbReference type="AlphaFoldDB" id="A0A0W0FMF0"/>
<name>A0A0W0FMF0_MONRR</name>
<dbReference type="SUPFAM" id="SSF53098">
    <property type="entry name" value="Ribonuclease H-like"/>
    <property type="match status" value="1"/>
</dbReference>
<keyword evidence="9" id="KW-0239">DNA-directed DNA polymerase</keyword>
<dbReference type="GO" id="GO:0005634">
    <property type="term" value="C:nucleus"/>
    <property type="evidence" value="ECO:0007669"/>
    <property type="project" value="UniProtKB-ARBA"/>
</dbReference>
<evidence type="ECO:0000256" key="7">
    <source>
        <dbReference type="ARBA" id="ARBA00022908"/>
    </source>
</evidence>
<dbReference type="GO" id="GO:0006310">
    <property type="term" value="P:DNA recombination"/>
    <property type="evidence" value="ECO:0007669"/>
    <property type="project" value="UniProtKB-KW"/>
</dbReference>
<organism evidence="14 15">
    <name type="scientific">Moniliophthora roreri</name>
    <name type="common">Frosty pod rot fungus</name>
    <name type="synonym">Monilia roreri</name>
    <dbReference type="NCBI Taxonomy" id="221103"/>
    <lineage>
        <taxon>Eukaryota</taxon>
        <taxon>Fungi</taxon>
        <taxon>Dikarya</taxon>
        <taxon>Basidiomycota</taxon>
        <taxon>Agaricomycotina</taxon>
        <taxon>Agaricomycetes</taxon>
        <taxon>Agaricomycetidae</taxon>
        <taxon>Agaricales</taxon>
        <taxon>Marasmiineae</taxon>
        <taxon>Marasmiaceae</taxon>
        <taxon>Moniliophthora</taxon>
    </lineage>
</organism>
<dbReference type="SUPFAM" id="SSF54160">
    <property type="entry name" value="Chromo domain-like"/>
    <property type="match status" value="1"/>
</dbReference>
<evidence type="ECO:0000256" key="1">
    <source>
        <dbReference type="ARBA" id="ARBA00022670"/>
    </source>
</evidence>
<dbReference type="Proteomes" id="UP000054988">
    <property type="component" value="Unassembled WGS sequence"/>
</dbReference>
<keyword evidence="7" id="KW-0229">DNA integration</keyword>
<dbReference type="Pfam" id="PF17921">
    <property type="entry name" value="Integrase_H2C2"/>
    <property type="match status" value="1"/>
</dbReference>
<keyword evidence="10" id="KW-0238">DNA-binding</keyword>
<dbReference type="PANTHER" id="PTHR37984">
    <property type="entry name" value="PROTEIN CBG26694"/>
    <property type="match status" value="1"/>
</dbReference>
<evidence type="ECO:0008006" key="16">
    <source>
        <dbReference type="Google" id="ProtNLM"/>
    </source>
</evidence>
<dbReference type="GO" id="GO:0003887">
    <property type="term" value="F:DNA-directed DNA polymerase activity"/>
    <property type="evidence" value="ECO:0007669"/>
    <property type="project" value="UniProtKB-KW"/>
</dbReference>
<evidence type="ECO:0000256" key="10">
    <source>
        <dbReference type="ARBA" id="ARBA00023125"/>
    </source>
</evidence>
<evidence type="ECO:0000256" key="2">
    <source>
        <dbReference type="ARBA" id="ARBA00022723"/>
    </source>
</evidence>
<dbReference type="GO" id="GO:0003677">
    <property type="term" value="F:DNA binding"/>
    <property type="evidence" value="ECO:0007669"/>
    <property type="project" value="UniProtKB-KW"/>
</dbReference>
<dbReference type="InterPro" id="IPR036397">
    <property type="entry name" value="RNaseH_sf"/>
</dbReference>
<evidence type="ECO:0000259" key="13">
    <source>
        <dbReference type="PROSITE" id="PS50994"/>
    </source>
</evidence>
<dbReference type="InterPro" id="IPR023780">
    <property type="entry name" value="Chromo_domain"/>
</dbReference>
<dbReference type="InterPro" id="IPR012337">
    <property type="entry name" value="RNaseH-like_sf"/>
</dbReference>
<dbReference type="GO" id="GO:0015074">
    <property type="term" value="P:DNA integration"/>
    <property type="evidence" value="ECO:0007669"/>
    <property type="project" value="UniProtKB-KW"/>
</dbReference>
<keyword evidence="9" id="KW-0548">Nucleotidyltransferase</keyword>
<keyword evidence="2" id="KW-0479">Metal-binding</keyword>
<dbReference type="SMART" id="SM00298">
    <property type="entry name" value="CHROMO"/>
    <property type="match status" value="1"/>
</dbReference>
<dbReference type="InterPro" id="IPR050951">
    <property type="entry name" value="Retrovirus_Pol_polyprotein"/>
</dbReference>
<keyword evidence="6" id="KW-0694">RNA-binding</keyword>
<dbReference type="Gene3D" id="3.30.420.10">
    <property type="entry name" value="Ribonuclease H-like superfamily/Ribonuclease H"/>
    <property type="match status" value="1"/>
</dbReference>
<proteinExistence type="predicted"/>
<dbReference type="PANTHER" id="PTHR37984:SF5">
    <property type="entry name" value="PROTEIN NYNRIN-LIKE"/>
    <property type="match status" value="1"/>
</dbReference>
<dbReference type="EMBL" id="LATX01001846">
    <property type="protein sequence ID" value="KTB37495.1"/>
    <property type="molecule type" value="Genomic_DNA"/>
</dbReference>
<evidence type="ECO:0000256" key="5">
    <source>
        <dbReference type="ARBA" id="ARBA00022842"/>
    </source>
</evidence>
<dbReference type="GO" id="GO:0003964">
    <property type="term" value="F:RNA-directed DNA polymerase activity"/>
    <property type="evidence" value="ECO:0007669"/>
    <property type="project" value="UniProtKB-KW"/>
</dbReference>
<feature type="domain" description="Integrase catalytic" evidence="13">
    <location>
        <begin position="167"/>
        <end position="336"/>
    </location>
</feature>
<keyword evidence="3" id="KW-0064">Aspartyl protease</keyword>
<dbReference type="InterPro" id="IPR001584">
    <property type="entry name" value="Integrase_cat-core"/>
</dbReference>
<feature type="domain" description="Chromo" evidence="12">
    <location>
        <begin position="466"/>
        <end position="519"/>
    </location>
</feature>
<evidence type="ECO:0000256" key="11">
    <source>
        <dbReference type="ARBA" id="ARBA00023172"/>
    </source>
</evidence>
<dbReference type="PROSITE" id="PS50994">
    <property type="entry name" value="INTEGRASE"/>
    <property type="match status" value="1"/>
</dbReference>
<dbReference type="PROSITE" id="PS50013">
    <property type="entry name" value="CHROMO_2"/>
    <property type="match status" value="1"/>
</dbReference>
<keyword evidence="4" id="KW-0378">Hydrolase</keyword>
<dbReference type="Pfam" id="PF00385">
    <property type="entry name" value="Chromo"/>
    <property type="match status" value="1"/>
</dbReference>
<evidence type="ECO:0000256" key="3">
    <source>
        <dbReference type="ARBA" id="ARBA00022750"/>
    </source>
</evidence>
<dbReference type="GO" id="GO:0006338">
    <property type="term" value="P:chromatin remodeling"/>
    <property type="evidence" value="ECO:0007669"/>
    <property type="project" value="UniProtKB-ARBA"/>
</dbReference>
<evidence type="ECO:0000256" key="8">
    <source>
        <dbReference type="ARBA" id="ARBA00022918"/>
    </source>
</evidence>
<gene>
    <name evidence="14" type="ORF">WG66_9979</name>
</gene>
<protein>
    <recommendedName>
        <fullName evidence="16">Reverse transcriptase-rnase h-integrase</fullName>
    </recommendedName>
</protein>